<accession>A0ABU5GLN8</accession>
<name>A0ABU5GLN8_9GAMM</name>
<sequence>MSYTYSSITRVLLIKQDGREKLYKNIDLFGIEDCIKDFVNSWGFHRG</sequence>
<reference evidence="1 2" key="1">
    <citation type="journal article" date="2024" name="Syst. Appl. Microbiol.">
        <title>Evidence for the occurrence of Acinetobacter faecalis in cattle feces and its emended description.</title>
        <authorList>
            <person name="Kyselkova M."/>
            <person name="Xanthopoulou K."/>
            <person name="Shestivska V."/>
            <person name="Spanelova P."/>
            <person name="Maixnerova M."/>
            <person name="Higgins P.G."/>
            <person name="Nemec A."/>
        </authorList>
    </citation>
    <scope>NUCLEOTIDE SEQUENCE [LARGE SCALE GENOMIC DNA]</scope>
    <source>
        <strain evidence="1 2">ANC 7225</strain>
    </source>
</reference>
<evidence type="ECO:0000313" key="2">
    <source>
        <dbReference type="Proteomes" id="UP001284094"/>
    </source>
</evidence>
<dbReference type="Proteomes" id="UP001284094">
    <property type="component" value="Unassembled WGS sequence"/>
</dbReference>
<comment type="caution">
    <text evidence="1">The sequence shown here is derived from an EMBL/GenBank/DDBJ whole genome shotgun (WGS) entry which is preliminary data.</text>
</comment>
<keyword evidence="2" id="KW-1185">Reference proteome</keyword>
<proteinExistence type="predicted"/>
<evidence type="ECO:0000313" key="1">
    <source>
        <dbReference type="EMBL" id="MDY6551419.1"/>
    </source>
</evidence>
<protein>
    <submittedName>
        <fullName evidence="1">Uncharacterized protein</fullName>
    </submittedName>
</protein>
<dbReference type="RefSeq" id="WP_321104446.1">
    <property type="nucleotide sequence ID" value="NZ_JAXHPO010000073.1"/>
</dbReference>
<organism evidence="1 2">
    <name type="scientific">Acinetobacter faecalis</name>
    <dbReference type="NCBI Taxonomy" id="2665161"/>
    <lineage>
        <taxon>Bacteria</taxon>
        <taxon>Pseudomonadati</taxon>
        <taxon>Pseudomonadota</taxon>
        <taxon>Gammaproteobacteria</taxon>
        <taxon>Moraxellales</taxon>
        <taxon>Moraxellaceae</taxon>
        <taxon>Acinetobacter</taxon>
    </lineage>
</organism>
<dbReference type="EMBL" id="JAXHPO010000073">
    <property type="protein sequence ID" value="MDY6551419.1"/>
    <property type="molecule type" value="Genomic_DNA"/>
</dbReference>
<gene>
    <name evidence="1" type="ORF">SKM48_11775</name>
</gene>